<dbReference type="AlphaFoldDB" id="A0A1G6VQ21"/>
<dbReference type="Proteomes" id="UP000198757">
    <property type="component" value="Unassembled WGS sequence"/>
</dbReference>
<proteinExistence type="predicted"/>
<dbReference type="EMBL" id="FMZO01000010">
    <property type="protein sequence ID" value="SDD55107.1"/>
    <property type="molecule type" value="Genomic_DNA"/>
</dbReference>
<keyword evidence="1" id="KW-1133">Transmembrane helix</keyword>
<reference evidence="3" key="1">
    <citation type="submission" date="2016-10" db="EMBL/GenBank/DDBJ databases">
        <authorList>
            <person name="Varghese N."/>
            <person name="Submissions S."/>
        </authorList>
    </citation>
    <scope>NUCLEOTIDE SEQUENCE [LARGE SCALE GENOMIC DNA]</scope>
    <source>
        <strain evidence="3">DSM 25811 / CCM 8410 / LMG 26954 / E90</strain>
    </source>
</reference>
<keyword evidence="1" id="KW-0812">Transmembrane</keyword>
<gene>
    <name evidence="2" type="ORF">SAMN04487894_11094</name>
</gene>
<name>A0A1G6VQ21_NIADE</name>
<keyword evidence="1" id="KW-0472">Membrane</keyword>
<protein>
    <submittedName>
        <fullName evidence="2">Uncharacterized protein</fullName>
    </submittedName>
</protein>
<evidence type="ECO:0000313" key="2">
    <source>
        <dbReference type="EMBL" id="SDD55107.1"/>
    </source>
</evidence>
<organism evidence="2 3">
    <name type="scientific">Niabella drilacis (strain DSM 25811 / CCM 8410 / CCUG 62505 / LMG 26954 / E90)</name>
    <dbReference type="NCBI Taxonomy" id="1285928"/>
    <lineage>
        <taxon>Bacteria</taxon>
        <taxon>Pseudomonadati</taxon>
        <taxon>Bacteroidota</taxon>
        <taxon>Chitinophagia</taxon>
        <taxon>Chitinophagales</taxon>
        <taxon>Chitinophagaceae</taxon>
        <taxon>Niabella</taxon>
    </lineage>
</organism>
<keyword evidence="3" id="KW-1185">Reference proteome</keyword>
<accession>A0A1G6VQ21</accession>
<evidence type="ECO:0000313" key="3">
    <source>
        <dbReference type="Proteomes" id="UP000198757"/>
    </source>
</evidence>
<feature type="transmembrane region" description="Helical" evidence="1">
    <location>
        <begin position="59"/>
        <end position="78"/>
    </location>
</feature>
<evidence type="ECO:0000256" key="1">
    <source>
        <dbReference type="SAM" id="Phobius"/>
    </source>
</evidence>
<sequence>MFTFYHFLRPALEVWKRSIKIIIFLSKIYPVMVMTYFPFYASVMNSKPVYATASKIFPAFKILLGSNAFLISRISWIWRSSNTISI</sequence>
<feature type="transmembrane region" description="Helical" evidence="1">
    <location>
        <begin position="21"/>
        <end position="39"/>
    </location>
</feature>